<keyword evidence="1" id="KW-0732">Signal</keyword>
<organism evidence="3 4">
    <name type="scientific">Larkinella bovis</name>
    <dbReference type="NCBI Taxonomy" id="683041"/>
    <lineage>
        <taxon>Bacteria</taxon>
        <taxon>Pseudomonadati</taxon>
        <taxon>Bacteroidota</taxon>
        <taxon>Cytophagia</taxon>
        <taxon>Cytophagales</taxon>
        <taxon>Spirosomataceae</taxon>
        <taxon>Larkinella</taxon>
    </lineage>
</organism>
<evidence type="ECO:0000313" key="4">
    <source>
        <dbReference type="Proteomes" id="UP001596106"/>
    </source>
</evidence>
<name>A0ABW0I514_9BACT</name>
<dbReference type="InterPro" id="IPR019223">
    <property type="entry name" value="DUF2147"/>
</dbReference>
<dbReference type="Pfam" id="PF09917">
    <property type="entry name" value="DUF2147"/>
    <property type="match status" value="1"/>
</dbReference>
<dbReference type="Proteomes" id="UP001596106">
    <property type="component" value="Unassembled WGS sequence"/>
</dbReference>
<dbReference type="RefSeq" id="WP_379841678.1">
    <property type="nucleotide sequence ID" value="NZ_JBHSMA010000001.1"/>
</dbReference>
<evidence type="ECO:0000256" key="1">
    <source>
        <dbReference type="SAM" id="SignalP"/>
    </source>
</evidence>
<accession>A0ABW0I514</accession>
<sequence>MKSFPLLIVFLFIASTLPAFTPATNPDAVLGTWLNGTKRGHIQIYKKGDQYFGKLVWLKEPNDPVTGKPRTDVKNSQSSLRTRPLVGLDVMQGFIYDGGKVWADGNIYNPEDGKEYSCKLTLKDPNTLDVRGYIGISLIGKSQIWTRIN</sequence>
<keyword evidence="4" id="KW-1185">Reference proteome</keyword>
<reference evidence="4" key="1">
    <citation type="journal article" date="2019" name="Int. J. Syst. Evol. Microbiol.">
        <title>The Global Catalogue of Microorganisms (GCM) 10K type strain sequencing project: providing services to taxonomists for standard genome sequencing and annotation.</title>
        <authorList>
            <consortium name="The Broad Institute Genomics Platform"/>
            <consortium name="The Broad Institute Genome Sequencing Center for Infectious Disease"/>
            <person name="Wu L."/>
            <person name="Ma J."/>
        </authorList>
    </citation>
    <scope>NUCLEOTIDE SEQUENCE [LARGE SCALE GENOMIC DNA]</scope>
    <source>
        <strain evidence="4">CCUG 55250</strain>
    </source>
</reference>
<feature type="chain" id="PRO_5045102776" evidence="1">
    <location>
        <begin position="22"/>
        <end position="149"/>
    </location>
</feature>
<dbReference type="PANTHER" id="PTHR36919">
    <property type="entry name" value="BLR1215 PROTEIN"/>
    <property type="match status" value="1"/>
</dbReference>
<evidence type="ECO:0000259" key="2">
    <source>
        <dbReference type="Pfam" id="PF09917"/>
    </source>
</evidence>
<dbReference type="Gene3D" id="2.40.128.520">
    <property type="match status" value="1"/>
</dbReference>
<gene>
    <name evidence="3" type="ORF">ACFPMF_04840</name>
</gene>
<protein>
    <submittedName>
        <fullName evidence="3">DUF2147 domain-containing protein</fullName>
    </submittedName>
</protein>
<comment type="caution">
    <text evidence="3">The sequence shown here is derived from an EMBL/GenBank/DDBJ whole genome shotgun (WGS) entry which is preliminary data.</text>
</comment>
<evidence type="ECO:0000313" key="3">
    <source>
        <dbReference type="EMBL" id="MFC5408621.1"/>
    </source>
</evidence>
<dbReference type="PANTHER" id="PTHR36919:SF2">
    <property type="entry name" value="BLL6627 PROTEIN"/>
    <property type="match status" value="1"/>
</dbReference>
<feature type="signal peptide" evidence="1">
    <location>
        <begin position="1"/>
        <end position="21"/>
    </location>
</feature>
<feature type="domain" description="DUF2147" evidence="2">
    <location>
        <begin position="31"/>
        <end position="147"/>
    </location>
</feature>
<proteinExistence type="predicted"/>
<dbReference type="EMBL" id="JBHSMA010000001">
    <property type="protein sequence ID" value="MFC5408621.1"/>
    <property type="molecule type" value="Genomic_DNA"/>
</dbReference>